<dbReference type="EMBL" id="SMBH01000019">
    <property type="protein sequence ID" value="TCU11019.1"/>
    <property type="molecule type" value="Genomic_DNA"/>
</dbReference>
<evidence type="ECO:0000256" key="3">
    <source>
        <dbReference type="ARBA" id="ARBA00022759"/>
    </source>
</evidence>
<keyword evidence="4" id="KW-0378">Hydrolase</keyword>
<reference evidence="9 10" key="1">
    <citation type="submission" date="2019-03" db="EMBL/GenBank/DDBJ databases">
        <title>Genomic Encyclopedia of Type Strains, Phase IV (KMG-V): Genome sequencing to study the core and pangenomes of soil and plant-associated prokaryotes.</title>
        <authorList>
            <person name="Whitman W."/>
        </authorList>
    </citation>
    <scope>NUCLEOTIDE SEQUENCE [LARGE SCALE GENOMIC DNA]</scope>
    <source>
        <strain evidence="9 10">Hc14</strain>
    </source>
</reference>
<feature type="coiled-coil region" evidence="6">
    <location>
        <begin position="212"/>
        <end position="239"/>
    </location>
</feature>
<proteinExistence type="inferred from homology"/>
<dbReference type="InterPro" id="IPR013527">
    <property type="entry name" value="YicC-like_N"/>
</dbReference>
<comment type="similarity">
    <text evidence="5">Belongs to the YicC/YloC family.</text>
</comment>
<dbReference type="NCBIfam" id="TIGR00255">
    <property type="entry name" value="YicC/YloC family endoribonuclease"/>
    <property type="match status" value="1"/>
</dbReference>
<dbReference type="AlphaFoldDB" id="A0A4R3PUU1"/>
<accession>A0A4R3PUU1</accession>
<keyword evidence="6" id="KW-0175">Coiled coil</keyword>
<evidence type="ECO:0000256" key="6">
    <source>
        <dbReference type="SAM" id="Coils"/>
    </source>
</evidence>
<evidence type="ECO:0000313" key="10">
    <source>
        <dbReference type="Proteomes" id="UP000294576"/>
    </source>
</evidence>
<dbReference type="RefSeq" id="WP_132567652.1">
    <property type="nucleotide sequence ID" value="NZ_SMBH01000019.1"/>
</dbReference>
<keyword evidence="2" id="KW-0540">Nuclease</keyword>
<organism evidence="9 10">
    <name type="scientific">Rhizobium sullae</name>
    <name type="common">Rhizobium hedysari</name>
    <dbReference type="NCBI Taxonomy" id="50338"/>
    <lineage>
        <taxon>Bacteria</taxon>
        <taxon>Pseudomonadati</taxon>
        <taxon>Pseudomonadota</taxon>
        <taxon>Alphaproteobacteria</taxon>
        <taxon>Hyphomicrobiales</taxon>
        <taxon>Rhizobiaceae</taxon>
        <taxon>Rhizobium/Agrobacterium group</taxon>
        <taxon>Rhizobium</taxon>
    </lineage>
</organism>
<feature type="domain" description="Endoribonuclease YicC-like C-terminal" evidence="8">
    <location>
        <begin position="178"/>
        <end position="295"/>
    </location>
</feature>
<evidence type="ECO:0000256" key="5">
    <source>
        <dbReference type="ARBA" id="ARBA00035648"/>
    </source>
</evidence>
<comment type="caution">
    <text evidence="9">The sequence shown here is derived from an EMBL/GenBank/DDBJ whole genome shotgun (WGS) entry which is preliminary data.</text>
</comment>
<protein>
    <submittedName>
        <fullName evidence="9">Uncharacterized protein (TIGR00255 family)</fullName>
    </submittedName>
</protein>
<feature type="domain" description="Endoribonuclease YicC-like N-terminal" evidence="7">
    <location>
        <begin position="3"/>
        <end position="158"/>
    </location>
</feature>
<dbReference type="GO" id="GO:0016787">
    <property type="term" value="F:hydrolase activity"/>
    <property type="evidence" value="ECO:0007669"/>
    <property type="project" value="UniProtKB-KW"/>
</dbReference>
<evidence type="ECO:0000256" key="1">
    <source>
        <dbReference type="ARBA" id="ARBA00001968"/>
    </source>
</evidence>
<keyword evidence="3" id="KW-0255">Endonuclease</keyword>
<dbReference type="PANTHER" id="PTHR30636:SF3">
    <property type="entry name" value="UPF0701 PROTEIN YICC"/>
    <property type="match status" value="1"/>
</dbReference>
<evidence type="ECO:0000256" key="2">
    <source>
        <dbReference type="ARBA" id="ARBA00022722"/>
    </source>
</evidence>
<sequence length="295" mass="32540">MALQSMTGFARREGTSGRWRWAWELRSVNGKGLDLRLRLPPGLERIETDVRRIAGEQFSRGNMQVNLSVSAGENRFETVLNQEALANVLAMRDQLAGVIDPAPLTLDTLLSIRGLVEFRETEDSEAEIAARDSDITNGLFAALADLKRMREQEGAALSRVLLNHVSTIEDLTHAIERDPSRTPKEISARIKAQVALLMDGIGALDRDRLHAEAALLATKADLREEIDRLKAHVAAARDLLGRGGPVGRKLDFLAQEFNRESNTICSKSNASAVTAAGIELKVVIDQFREQVQNLE</sequence>
<evidence type="ECO:0000259" key="7">
    <source>
        <dbReference type="Pfam" id="PF03755"/>
    </source>
</evidence>
<dbReference type="InterPro" id="IPR013551">
    <property type="entry name" value="YicC-like_C"/>
</dbReference>
<evidence type="ECO:0000313" key="9">
    <source>
        <dbReference type="EMBL" id="TCU11019.1"/>
    </source>
</evidence>
<dbReference type="Pfam" id="PF08340">
    <property type="entry name" value="YicC-like_C"/>
    <property type="match status" value="1"/>
</dbReference>
<gene>
    <name evidence="9" type="ORF">EV132_11915</name>
</gene>
<name>A0A4R3PUU1_RHISU</name>
<evidence type="ECO:0000256" key="4">
    <source>
        <dbReference type="ARBA" id="ARBA00022801"/>
    </source>
</evidence>
<evidence type="ECO:0000259" key="8">
    <source>
        <dbReference type="Pfam" id="PF08340"/>
    </source>
</evidence>
<dbReference type="PANTHER" id="PTHR30636">
    <property type="entry name" value="UPF0701 PROTEIN YICC"/>
    <property type="match status" value="1"/>
</dbReference>
<dbReference type="Proteomes" id="UP000294576">
    <property type="component" value="Unassembled WGS sequence"/>
</dbReference>
<comment type="cofactor">
    <cofactor evidence="1">
        <name>a divalent metal cation</name>
        <dbReference type="ChEBI" id="CHEBI:60240"/>
    </cofactor>
</comment>
<dbReference type="GO" id="GO:0004521">
    <property type="term" value="F:RNA endonuclease activity"/>
    <property type="evidence" value="ECO:0007669"/>
    <property type="project" value="InterPro"/>
</dbReference>
<dbReference type="Pfam" id="PF03755">
    <property type="entry name" value="YicC-like_N"/>
    <property type="match status" value="1"/>
</dbReference>
<dbReference type="InterPro" id="IPR005229">
    <property type="entry name" value="YicC/YloC-like"/>
</dbReference>